<dbReference type="EMBL" id="JAHRHJ020000001">
    <property type="protein sequence ID" value="KAH9329719.1"/>
    <property type="molecule type" value="Genomic_DNA"/>
</dbReference>
<dbReference type="PANTHER" id="PTHR30411">
    <property type="entry name" value="CYTOPLASMIC PROTEIN"/>
    <property type="match status" value="1"/>
</dbReference>
<evidence type="ECO:0000313" key="3">
    <source>
        <dbReference type="Proteomes" id="UP000824469"/>
    </source>
</evidence>
<comment type="caution">
    <text evidence="2">The sequence shown here is derived from an EMBL/GenBank/DDBJ whole genome shotgun (WGS) entry which is preliminary data.</text>
</comment>
<feature type="domain" description="YbaK/aminoacyl-tRNA synthetase-associated" evidence="1">
    <location>
        <begin position="88"/>
        <end position="214"/>
    </location>
</feature>
<dbReference type="CDD" id="cd04332">
    <property type="entry name" value="YbaK_like"/>
    <property type="match status" value="1"/>
</dbReference>
<dbReference type="Gene3D" id="3.90.960.10">
    <property type="entry name" value="YbaK/aminoacyl-tRNA synthetase-associated domain"/>
    <property type="match status" value="1"/>
</dbReference>
<keyword evidence="3" id="KW-1185">Reference proteome</keyword>
<organism evidence="2 3">
    <name type="scientific">Taxus chinensis</name>
    <name type="common">Chinese yew</name>
    <name type="synonym">Taxus wallichiana var. chinensis</name>
    <dbReference type="NCBI Taxonomy" id="29808"/>
    <lineage>
        <taxon>Eukaryota</taxon>
        <taxon>Viridiplantae</taxon>
        <taxon>Streptophyta</taxon>
        <taxon>Embryophyta</taxon>
        <taxon>Tracheophyta</taxon>
        <taxon>Spermatophyta</taxon>
        <taxon>Pinopsida</taxon>
        <taxon>Pinidae</taxon>
        <taxon>Conifers II</taxon>
        <taxon>Cupressales</taxon>
        <taxon>Taxaceae</taxon>
        <taxon>Taxus</taxon>
    </lineage>
</organism>
<dbReference type="InterPro" id="IPR036754">
    <property type="entry name" value="YbaK/aa-tRNA-synt-asso_dom_sf"/>
</dbReference>
<dbReference type="PANTHER" id="PTHR30411:SF4">
    <property type="entry name" value="YBAK_AMINOACYL-TRNA SYNTHETASE-ASSOCIATED DOMAIN-CONTAINING PROTEIN"/>
    <property type="match status" value="1"/>
</dbReference>
<dbReference type="GO" id="GO:0002161">
    <property type="term" value="F:aminoacyl-tRNA deacylase activity"/>
    <property type="evidence" value="ECO:0007669"/>
    <property type="project" value="InterPro"/>
</dbReference>
<accession>A0AA38LMW6</accession>
<name>A0AA38LMW6_TAXCH</name>
<dbReference type="SUPFAM" id="SSF55826">
    <property type="entry name" value="YbaK/ProRS associated domain"/>
    <property type="match status" value="1"/>
</dbReference>
<reference evidence="2 3" key="1">
    <citation type="journal article" date="2021" name="Nat. Plants">
        <title>The Taxus genome provides insights into paclitaxel biosynthesis.</title>
        <authorList>
            <person name="Xiong X."/>
            <person name="Gou J."/>
            <person name="Liao Q."/>
            <person name="Li Y."/>
            <person name="Zhou Q."/>
            <person name="Bi G."/>
            <person name="Li C."/>
            <person name="Du R."/>
            <person name="Wang X."/>
            <person name="Sun T."/>
            <person name="Guo L."/>
            <person name="Liang H."/>
            <person name="Lu P."/>
            <person name="Wu Y."/>
            <person name="Zhang Z."/>
            <person name="Ro D.K."/>
            <person name="Shang Y."/>
            <person name="Huang S."/>
            <person name="Yan J."/>
        </authorList>
    </citation>
    <scope>NUCLEOTIDE SEQUENCE [LARGE SCALE GENOMIC DNA]</scope>
    <source>
        <strain evidence="2">Ta-2019</strain>
    </source>
</reference>
<proteinExistence type="predicted"/>
<dbReference type="AlphaFoldDB" id="A0AA38LMW6"/>
<evidence type="ECO:0000313" key="2">
    <source>
        <dbReference type="EMBL" id="KAH9329719.1"/>
    </source>
</evidence>
<dbReference type="Pfam" id="PF04073">
    <property type="entry name" value="tRNA_edit"/>
    <property type="match status" value="1"/>
</dbReference>
<dbReference type="OMA" id="HIDWKLG"/>
<dbReference type="Proteomes" id="UP000824469">
    <property type="component" value="Unassembled WGS sequence"/>
</dbReference>
<evidence type="ECO:0000259" key="1">
    <source>
        <dbReference type="Pfam" id="PF04073"/>
    </source>
</evidence>
<protein>
    <recommendedName>
        <fullName evidence="1">YbaK/aminoacyl-tRNA synthetase-associated domain-containing protein</fullName>
    </recommendedName>
</protein>
<gene>
    <name evidence="2" type="ORF">KI387_001827</name>
</gene>
<sequence>MDLTDLERRQIHILQRIRALEKTVLPSSTDKQIDTHDNEECENNEQRLGKLLRVGGATSFQFKKVPHDYYDRPLQLRRDLLAAHSIRHLCKTMVMVNTLADKSIKDCSDRNNSKYYAIVIQYTARLNAEKVRNFVHSLNNGKIPKKKFNMRLAPEEDAFVLSGYEHNAITPIGMKTNIPVILSDAIVKLKPDYFWIGGGEVDVKLGIRTQEFINFVKPFIVDCSED</sequence>
<dbReference type="InterPro" id="IPR007214">
    <property type="entry name" value="YbaK/aa-tRNA-synth-assoc-dom"/>
</dbReference>